<evidence type="ECO:0000256" key="5">
    <source>
        <dbReference type="ARBA" id="ARBA00023014"/>
    </source>
</evidence>
<dbReference type="PANTHER" id="PTHR21266">
    <property type="entry name" value="IRON-SULFUR DOMAIN CONTAINING PROTEIN"/>
    <property type="match status" value="1"/>
</dbReference>
<comment type="caution">
    <text evidence="8">The sequence shown here is derived from an EMBL/GenBank/DDBJ whole genome shotgun (WGS) entry which is preliminary data.</text>
</comment>
<evidence type="ECO:0000256" key="1">
    <source>
        <dbReference type="ARBA" id="ARBA00022714"/>
    </source>
</evidence>
<evidence type="ECO:0000313" key="8">
    <source>
        <dbReference type="EMBL" id="TPG59688.1"/>
    </source>
</evidence>
<keyword evidence="2" id="KW-0479">Metal-binding</keyword>
<accession>A0A502GDU5</accession>
<dbReference type="GO" id="GO:0046872">
    <property type="term" value="F:metal ion binding"/>
    <property type="evidence" value="ECO:0007669"/>
    <property type="project" value="UniProtKB-KW"/>
</dbReference>
<dbReference type="PROSITE" id="PS51296">
    <property type="entry name" value="RIESKE"/>
    <property type="match status" value="1"/>
</dbReference>
<dbReference type="InterPro" id="IPR036922">
    <property type="entry name" value="Rieske_2Fe-2S_sf"/>
</dbReference>
<dbReference type="GO" id="GO:0051537">
    <property type="term" value="F:2 iron, 2 sulfur cluster binding"/>
    <property type="evidence" value="ECO:0007669"/>
    <property type="project" value="UniProtKB-KW"/>
</dbReference>
<dbReference type="OrthoDB" id="9800776at2"/>
<dbReference type="InterPro" id="IPR044043">
    <property type="entry name" value="VanA_C_cat"/>
</dbReference>
<keyword evidence="4" id="KW-0408">Iron</keyword>
<dbReference type="PANTHER" id="PTHR21266:SF60">
    <property type="entry name" value="3-KETOSTEROID-9-ALPHA-MONOOXYGENASE, OXYGENASE COMPONENT"/>
    <property type="match status" value="1"/>
</dbReference>
<dbReference type="EMBL" id="RCZP01000003">
    <property type="protein sequence ID" value="TPG59688.1"/>
    <property type="molecule type" value="Genomic_DNA"/>
</dbReference>
<gene>
    <name evidence="8" type="ORF">EAH89_05495</name>
</gene>
<feature type="domain" description="Rieske" evidence="7">
    <location>
        <begin position="43"/>
        <end position="148"/>
    </location>
</feature>
<dbReference type="Pfam" id="PF00355">
    <property type="entry name" value="Rieske"/>
    <property type="match status" value="1"/>
</dbReference>
<dbReference type="InterPro" id="IPR050584">
    <property type="entry name" value="Cholesterol_7-desaturase"/>
</dbReference>
<keyword evidence="3" id="KW-0560">Oxidoreductase</keyword>
<dbReference type="Proteomes" id="UP000317078">
    <property type="component" value="Unassembled WGS sequence"/>
</dbReference>
<keyword evidence="1" id="KW-0001">2Fe-2S</keyword>
<organism evidence="8 9">
    <name type="scientific">Muricoccus nepalensis</name>
    <dbReference type="NCBI Taxonomy" id="1854500"/>
    <lineage>
        <taxon>Bacteria</taxon>
        <taxon>Pseudomonadati</taxon>
        <taxon>Pseudomonadota</taxon>
        <taxon>Alphaproteobacteria</taxon>
        <taxon>Acetobacterales</taxon>
        <taxon>Roseomonadaceae</taxon>
        <taxon>Muricoccus</taxon>
    </lineage>
</organism>
<proteinExistence type="predicted"/>
<keyword evidence="5" id="KW-0411">Iron-sulfur</keyword>
<evidence type="ECO:0000256" key="2">
    <source>
        <dbReference type="ARBA" id="ARBA00022723"/>
    </source>
</evidence>
<evidence type="ECO:0000259" key="7">
    <source>
        <dbReference type="PROSITE" id="PS51296"/>
    </source>
</evidence>
<dbReference type="SUPFAM" id="SSF55961">
    <property type="entry name" value="Bet v1-like"/>
    <property type="match status" value="1"/>
</dbReference>
<dbReference type="Gene3D" id="2.102.10.10">
    <property type="entry name" value="Rieske [2Fe-2S] iron-sulphur domain"/>
    <property type="match status" value="1"/>
</dbReference>
<evidence type="ECO:0000256" key="3">
    <source>
        <dbReference type="ARBA" id="ARBA00023002"/>
    </source>
</evidence>
<dbReference type="AlphaFoldDB" id="A0A502GDU5"/>
<keyword evidence="8" id="KW-0223">Dioxygenase</keyword>
<name>A0A502GDU5_9PROT</name>
<protein>
    <submittedName>
        <fullName evidence="8">Aromatic ring-hydroxylating dioxygenase subunit alpha</fullName>
    </submittedName>
</protein>
<evidence type="ECO:0000313" key="9">
    <source>
        <dbReference type="Proteomes" id="UP000317078"/>
    </source>
</evidence>
<dbReference type="GO" id="GO:0051213">
    <property type="term" value="F:dioxygenase activity"/>
    <property type="evidence" value="ECO:0007669"/>
    <property type="project" value="UniProtKB-KW"/>
</dbReference>
<dbReference type="Pfam" id="PF19112">
    <property type="entry name" value="VanA_C"/>
    <property type="match status" value="1"/>
</dbReference>
<keyword evidence="9" id="KW-1185">Reference proteome</keyword>
<dbReference type="Gene3D" id="3.90.380.10">
    <property type="entry name" value="Naphthalene 1,2-dioxygenase Alpha Subunit, Chain A, domain 1"/>
    <property type="match status" value="1"/>
</dbReference>
<dbReference type="RefSeq" id="WP_140881785.1">
    <property type="nucleotide sequence ID" value="NZ_RCZP01000003.1"/>
</dbReference>
<feature type="region of interest" description="Disordered" evidence="6">
    <location>
        <begin position="1"/>
        <end position="26"/>
    </location>
</feature>
<evidence type="ECO:0000256" key="6">
    <source>
        <dbReference type="SAM" id="MobiDB-lite"/>
    </source>
</evidence>
<reference evidence="8 9" key="1">
    <citation type="journal article" date="2019" name="Environ. Microbiol.">
        <title>Species interactions and distinct microbial communities in high Arctic permafrost affected cryosols are associated with the CH4 and CO2 gas fluxes.</title>
        <authorList>
            <person name="Altshuler I."/>
            <person name="Hamel J."/>
            <person name="Turney S."/>
            <person name="Magnuson E."/>
            <person name="Levesque R."/>
            <person name="Greer C."/>
            <person name="Whyte L.G."/>
        </authorList>
    </citation>
    <scope>NUCLEOTIDE SEQUENCE [LARGE SCALE GENOMIC DNA]</scope>
    <source>
        <strain evidence="8 9">S9.3B</strain>
    </source>
</reference>
<evidence type="ECO:0000256" key="4">
    <source>
        <dbReference type="ARBA" id="ARBA00023004"/>
    </source>
</evidence>
<dbReference type="SUPFAM" id="SSF50022">
    <property type="entry name" value="ISP domain"/>
    <property type="match status" value="1"/>
</dbReference>
<dbReference type="InterPro" id="IPR017941">
    <property type="entry name" value="Rieske_2Fe-2S"/>
</dbReference>
<sequence length="366" mass="41313">MSATTLSPAAARPAPRGTEPAPPNPVTDLEIREALKLGVRNRWWPVLPSRFVKAGEKPVGLTRLGEPLVLWRDAAGGIHVQVDRCPHRAVPLSRGQNEGDRLRCNYHGVEVGPDGTVLAVPGQPGCPLEGKKAVKTYPSVEVAGAVFVWFGDALHEEAPDFVPPPQLAAPEWERFVCYADWEMYWRYSLDNAMDPMHGTFLHANSHTMYQGDTQAHFVTRDTPTGFFFEKEGQRDVNFDWSELVDDGALYVRLEIPYPPSGGPGGNFAIIGFATPIDENNTASFFWRCRKVQGWQRDVWRFLYRTRMEPRHWAVLEQDREMLAGCKPGLEKHEMLYQHDAGLIRLRRYLAQVTRRQLTELRAAGKG</sequence>